<dbReference type="Gene3D" id="3.30.66.10">
    <property type="entry name" value="DNA topoisomerase I domain"/>
    <property type="match status" value="1"/>
</dbReference>
<dbReference type="Gene3D" id="3.90.15.10">
    <property type="entry name" value="Topoisomerase I, Chain A, domain 3"/>
    <property type="match status" value="1"/>
</dbReference>
<dbReference type="AlphaFoldDB" id="A0A516GZQ2"/>
<dbReference type="GO" id="GO:0006265">
    <property type="term" value="P:DNA topological change"/>
    <property type="evidence" value="ECO:0007669"/>
    <property type="project" value="InterPro"/>
</dbReference>
<dbReference type="KEGG" id="fer:FNB15_06770"/>
<protein>
    <submittedName>
        <fullName evidence="4">DNA topoisomerase IB</fullName>
    </submittedName>
</protein>
<keyword evidence="4" id="KW-0413">Isomerase</keyword>
<evidence type="ECO:0000259" key="2">
    <source>
        <dbReference type="Pfam" id="PF01028"/>
    </source>
</evidence>
<dbReference type="PROSITE" id="PS52038">
    <property type="entry name" value="TOPO_IB_2"/>
    <property type="match status" value="1"/>
</dbReference>
<sequence length="383" mass="42493">MLQPLSPEAAAREAGLRYVTDAAPGIRRQRSGTGFSYRLPDGSLVRDAATLKRLRSLAIPPAWTAVWICPREDGHIQATGRDARDRKQYIYHPEFRALRESGKYAALPGFARLLPAIRAQVATDMALNGLPREKVLAAIVYLLERTLIRIGNADYAEQNGSRGLTTLTRRHVKVEGGALRFRFTGKSGKSWDLQLHDRRVLKVIRACQDLPGQELFRYRTEDGAVLAVSSADVNEYLRTVSGSEVTAKDFRTWAGTVMAALALQAFAAPQSQREAKRNLKAAITEVSGKLGNTVTICRKCYIHPVVIERYMAGEHRLRMPTKADITGLQPEEIAVLRHIMRKPRPGPRSEPRASVAAKPGRKTIAKKILRERSETVMASGTQP</sequence>
<dbReference type="InterPro" id="IPR035447">
    <property type="entry name" value="DNA_topo_I_N_sf"/>
</dbReference>
<dbReference type="InterPro" id="IPR014711">
    <property type="entry name" value="TopoI_cat_a-hlx-sub_euk"/>
</dbReference>
<evidence type="ECO:0000259" key="3">
    <source>
        <dbReference type="Pfam" id="PF21338"/>
    </source>
</evidence>
<organism evidence="4 5">
    <name type="scientific">Ferrovibrio terrae</name>
    <dbReference type="NCBI Taxonomy" id="2594003"/>
    <lineage>
        <taxon>Bacteria</taxon>
        <taxon>Pseudomonadati</taxon>
        <taxon>Pseudomonadota</taxon>
        <taxon>Alphaproteobacteria</taxon>
        <taxon>Rhodospirillales</taxon>
        <taxon>Rhodospirillaceae</taxon>
        <taxon>Ferrovibrio</taxon>
    </lineage>
</organism>
<dbReference type="OrthoDB" id="9778962at2"/>
<dbReference type="InterPro" id="IPR049331">
    <property type="entry name" value="Top1B_N_bact"/>
</dbReference>
<dbReference type="GO" id="GO:0003677">
    <property type="term" value="F:DNA binding"/>
    <property type="evidence" value="ECO:0007669"/>
    <property type="project" value="InterPro"/>
</dbReference>
<evidence type="ECO:0000313" key="4">
    <source>
        <dbReference type="EMBL" id="QDO96993.1"/>
    </source>
</evidence>
<dbReference type="InterPro" id="IPR013500">
    <property type="entry name" value="TopoI_cat_euk"/>
</dbReference>
<evidence type="ECO:0000256" key="1">
    <source>
        <dbReference type="SAM" id="MobiDB-lite"/>
    </source>
</evidence>
<dbReference type="Proteomes" id="UP000317496">
    <property type="component" value="Chromosome"/>
</dbReference>
<name>A0A516GZQ2_9PROT</name>
<dbReference type="RefSeq" id="WP_144067974.1">
    <property type="nucleotide sequence ID" value="NZ_CP041636.1"/>
</dbReference>
<feature type="region of interest" description="Disordered" evidence="1">
    <location>
        <begin position="342"/>
        <end position="383"/>
    </location>
</feature>
<dbReference type="SUPFAM" id="SSF55869">
    <property type="entry name" value="DNA topoisomerase I domain"/>
    <property type="match status" value="1"/>
</dbReference>
<dbReference type="GO" id="GO:0003917">
    <property type="term" value="F:DNA topoisomerase type I (single strand cut, ATP-independent) activity"/>
    <property type="evidence" value="ECO:0007669"/>
    <property type="project" value="InterPro"/>
</dbReference>
<evidence type="ECO:0000313" key="5">
    <source>
        <dbReference type="Proteomes" id="UP000317496"/>
    </source>
</evidence>
<dbReference type="SUPFAM" id="SSF56349">
    <property type="entry name" value="DNA breaking-rejoining enzymes"/>
    <property type="match status" value="1"/>
</dbReference>
<reference evidence="4 5" key="1">
    <citation type="submission" date="2019-07" db="EMBL/GenBank/DDBJ databases">
        <title>Genome sequencing for Ferrovibrio sp. K5.</title>
        <authorList>
            <person name="Park S.-J."/>
        </authorList>
    </citation>
    <scope>NUCLEOTIDE SEQUENCE [LARGE SCALE GENOMIC DNA]</scope>
    <source>
        <strain evidence="4 5">K5</strain>
    </source>
</reference>
<accession>A0A516GZQ2</accession>
<dbReference type="InterPro" id="IPR011010">
    <property type="entry name" value="DNA_brk_join_enz"/>
</dbReference>
<gene>
    <name evidence="4" type="ORF">FNB15_06770</name>
</gene>
<dbReference type="EMBL" id="CP041636">
    <property type="protein sequence ID" value="QDO96993.1"/>
    <property type="molecule type" value="Genomic_DNA"/>
</dbReference>
<feature type="domain" description="DNA topoisomerase I catalytic core eukaryotic-type" evidence="2">
    <location>
        <begin position="95"/>
        <end position="311"/>
    </location>
</feature>
<dbReference type="Pfam" id="PF21338">
    <property type="entry name" value="Top1B_N_bact"/>
    <property type="match status" value="1"/>
</dbReference>
<dbReference type="Gene3D" id="1.10.132.120">
    <property type="match status" value="1"/>
</dbReference>
<dbReference type="Pfam" id="PF01028">
    <property type="entry name" value="Topoisom_I"/>
    <property type="match status" value="1"/>
</dbReference>
<proteinExistence type="predicted"/>
<keyword evidence="5" id="KW-1185">Reference proteome</keyword>
<feature type="domain" description="DNA topoisomerase IB N-terminal" evidence="3">
    <location>
        <begin position="34"/>
        <end position="82"/>
    </location>
</feature>